<name>A0A133VA40_9EURY</name>
<keyword evidence="6 11" id="KW-0479">Metal-binding</keyword>
<dbReference type="PROSITE" id="PS00611">
    <property type="entry name" value="HISOL_DEHYDROGENASE"/>
    <property type="match status" value="1"/>
</dbReference>
<evidence type="ECO:0000256" key="3">
    <source>
        <dbReference type="ARBA" id="ARBA00010178"/>
    </source>
</evidence>
<dbReference type="FunFam" id="3.40.50.1980:FF:000026">
    <property type="entry name" value="Histidinol dehydrogenase"/>
    <property type="match status" value="1"/>
</dbReference>
<feature type="binding site" evidence="11 15">
    <location>
        <position position="424"/>
    </location>
    <ligand>
        <name>Zn(2+)</name>
        <dbReference type="ChEBI" id="CHEBI:29105"/>
    </ligand>
</feature>
<feature type="binding site" evidence="11 14">
    <location>
        <position position="266"/>
    </location>
    <ligand>
        <name>substrate</name>
    </ligand>
</feature>
<feature type="binding site" evidence="11 14">
    <location>
        <position position="365"/>
    </location>
    <ligand>
        <name>substrate</name>
    </ligand>
</feature>
<evidence type="ECO:0000256" key="1">
    <source>
        <dbReference type="ARBA" id="ARBA00003850"/>
    </source>
</evidence>
<dbReference type="InterPro" id="IPR016161">
    <property type="entry name" value="Ald_DH/histidinol_DH"/>
</dbReference>
<feature type="binding site" evidence="11 14">
    <location>
        <position position="263"/>
    </location>
    <ligand>
        <name>substrate</name>
    </ligand>
</feature>
<evidence type="ECO:0000256" key="15">
    <source>
        <dbReference type="PIRSR" id="PIRSR000099-4"/>
    </source>
</evidence>
<evidence type="ECO:0000256" key="4">
    <source>
        <dbReference type="ARBA" id="ARBA00012965"/>
    </source>
</evidence>
<dbReference type="PATRIC" id="fig|1698275.3.peg.175"/>
<protein>
    <recommendedName>
        <fullName evidence="5 11">Histidinol dehydrogenase</fullName>
        <shortName evidence="11 12">HDH</shortName>
        <ecNumber evidence="4 11">1.1.1.23</ecNumber>
    </recommendedName>
</protein>
<feature type="active site" description="Proton acceptor" evidence="11 13">
    <location>
        <position position="332"/>
    </location>
</feature>
<dbReference type="InterPro" id="IPR022695">
    <property type="entry name" value="Histidinol_DH_monofunct"/>
</dbReference>
<feature type="binding site" evidence="11 15">
    <location>
        <position position="266"/>
    </location>
    <ligand>
        <name>Zn(2+)</name>
        <dbReference type="ChEBI" id="CHEBI:29105"/>
    </ligand>
</feature>
<dbReference type="EMBL" id="LHXZ01000018">
    <property type="protein sequence ID" value="KXB03338.1"/>
    <property type="molecule type" value="Genomic_DNA"/>
</dbReference>
<keyword evidence="11 12" id="KW-0028">Amino-acid biosynthesis</keyword>
<dbReference type="UniPathway" id="UPA00031">
    <property type="reaction ID" value="UER00014"/>
</dbReference>
<dbReference type="PANTHER" id="PTHR21256:SF2">
    <property type="entry name" value="HISTIDINE BIOSYNTHESIS TRIFUNCTIONAL PROTEIN"/>
    <property type="match status" value="1"/>
</dbReference>
<dbReference type="HAMAP" id="MF_01024">
    <property type="entry name" value="HisD"/>
    <property type="match status" value="1"/>
</dbReference>
<evidence type="ECO:0000256" key="11">
    <source>
        <dbReference type="HAMAP-Rule" id="MF_01024"/>
    </source>
</evidence>
<reference evidence="17 18" key="1">
    <citation type="journal article" date="2016" name="Sci. Rep.">
        <title>Metabolic traits of an uncultured archaeal lineage -MSBL1- from brine pools of the Red Sea.</title>
        <authorList>
            <person name="Mwirichia R."/>
            <person name="Alam I."/>
            <person name="Rashid M."/>
            <person name="Vinu M."/>
            <person name="Ba-Alawi W."/>
            <person name="Anthony Kamau A."/>
            <person name="Kamanda Ngugi D."/>
            <person name="Goker M."/>
            <person name="Klenk H.P."/>
            <person name="Bajic V."/>
            <person name="Stingl U."/>
        </authorList>
    </citation>
    <scope>NUCLEOTIDE SEQUENCE [LARGE SCALE GENOMIC DNA]</scope>
    <source>
        <strain evidence="17">SCGC-AAA261F19</strain>
    </source>
</reference>
<dbReference type="AlphaFoldDB" id="A0A133VA40"/>
<proteinExistence type="inferred from homology"/>
<feature type="active site" description="Proton acceptor" evidence="11 13">
    <location>
        <position position="331"/>
    </location>
</feature>
<dbReference type="PRINTS" id="PR00083">
    <property type="entry name" value="HOLDHDRGNASE"/>
</dbReference>
<evidence type="ECO:0000256" key="7">
    <source>
        <dbReference type="ARBA" id="ARBA00022833"/>
    </source>
</evidence>
<evidence type="ECO:0000256" key="10">
    <source>
        <dbReference type="ARBA" id="ARBA00049489"/>
    </source>
</evidence>
<comment type="caution">
    <text evidence="11">Lacks conserved residue(s) required for the propagation of feature annotation.</text>
</comment>
<dbReference type="FunFam" id="3.40.50.1980:FF:000001">
    <property type="entry name" value="Histidinol dehydrogenase"/>
    <property type="match status" value="1"/>
</dbReference>
<evidence type="ECO:0000256" key="6">
    <source>
        <dbReference type="ARBA" id="ARBA00022723"/>
    </source>
</evidence>
<dbReference type="InterPro" id="IPR001692">
    <property type="entry name" value="Histidinol_DH_CS"/>
</dbReference>
<evidence type="ECO:0000256" key="12">
    <source>
        <dbReference type="PIRNR" id="PIRNR000099"/>
    </source>
</evidence>
<dbReference type="CDD" id="cd06572">
    <property type="entry name" value="Histidinol_dh"/>
    <property type="match status" value="1"/>
</dbReference>
<keyword evidence="11 12" id="KW-0520">NAD</keyword>
<dbReference type="Gene3D" id="1.20.5.1300">
    <property type="match status" value="1"/>
</dbReference>
<dbReference type="InterPro" id="IPR012131">
    <property type="entry name" value="Hstdl_DH"/>
</dbReference>
<dbReference type="GO" id="GO:0008270">
    <property type="term" value="F:zinc ion binding"/>
    <property type="evidence" value="ECO:0007669"/>
    <property type="project" value="UniProtKB-UniRule"/>
</dbReference>
<dbReference type="PIRSF" id="PIRSF000099">
    <property type="entry name" value="Histidinol_dh"/>
    <property type="match status" value="1"/>
</dbReference>
<comment type="catalytic activity">
    <reaction evidence="10 11 12">
        <text>L-histidinol + 2 NAD(+) + H2O = L-histidine + 2 NADH + 3 H(+)</text>
        <dbReference type="Rhea" id="RHEA:20641"/>
        <dbReference type="ChEBI" id="CHEBI:15377"/>
        <dbReference type="ChEBI" id="CHEBI:15378"/>
        <dbReference type="ChEBI" id="CHEBI:57540"/>
        <dbReference type="ChEBI" id="CHEBI:57595"/>
        <dbReference type="ChEBI" id="CHEBI:57699"/>
        <dbReference type="ChEBI" id="CHEBI:57945"/>
        <dbReference type="EC" id="1.1.1.23"/>
    </reaction>
</comment>
<feature type="binding site" evidence="11 14">
    <location>
        <position position="424"/>
    </location>
    <ligand>
        <name>substrate</name>
    </ligand>
</feature>
<comment type="similarity">
    <text evidence="3 11 12 16">Belongs to the histidinol dehydrogenase family.</text>
</comment>
<comment type="caution">
    <text evidence="17">The sequence shown here is derived from an EMBL/GenBank/DDBJ whole genome shotgun (WGS) entry which is preliminary data.</text>
</comment>
<evidence type="ECO:0000256" key="5">
    <source>
        <dbReference type="ARBA" id="ARBA00016531"/>
    </source>
</evidence>
<keyword evidence="18" id="KW-1185">Reference proteome</keyword>
<evidence type="ECO:0000256" key="9">
    <source>
        <dbReference type="ARBA" id="ARBA00023102"/>
    </source>
</evidence>
<comment type="cofactor">
    <cofactor evidence="11 15">
        <name>Zn(2+)</name>
        <dbReference type="ChEBI" id="CHEBI:29105"/>
    </cofactor>
    <text evidence="11 15">Binds 1 zinc ion per subunit.</text>
</comment>
<accession>A0A133VA40</accession>
<dbReference type="GO" id="GO:0005737">
    <property type="term" value="C:cytoplasm"/>
    <property type="evidence" value="ECO:0007669"/>
    <property type="project" value="TreeGrafter"/>
</dbReference>
<evidence type="ECO:0000313" key="17">
    <source>
        <dbReference type="EMBL" id="KXB03338.1"/>
    </source>
</evidence>
<feature type="binding site" evidence="11 14">
    <location>
        <position position="241"/>
    </location>
    <ligand>
        <name>substrate</name>
    </ligand>
</feature>
<comment type="pathway">
    <text evidence="2 11 12">Amino-acid biosynthesis; L-histidine biosynthesis; L-histidine from 5-phospho-alpha-D-ribose 1-diphosphate: step 9/9.</text>
</comment>
<gene>
    <name evidence="11" type="primary">hisD</name>
    <name evidence="17" type="ORF">AKJ45_01815</name>
</gene>
<evidence type="ECO:0000256" key="14">
    <source>
        <dbReference type="PIRSR" id="PIRSR000099-3"/>
    </source>
</evidence>
<evidence type="ECO:0000256" key="13">
    <source>
        <dbReference type="PIRSR" id="PIRSR000099-1"/>
    </source>
</evidence>
<keyword evidence="7 11" id="KW-0862">Zinc</keyword>
<evidence type="ECO:0000313" key="18">
    <source>
        <dbReference type="Proteomes" id="UP000070565"/>
    </source>
</evidence>
<dbReference type="PANTHER" id="PTHR21256">
    <property type="entry name" value="HISTIDINOL DEHYDROGENASE HDH"/>
    <property type="match status" value="1"/>
</dbReference>
<dbReference type="Pfam" id="PF00815">
    <property type="entry name" value="Histidinol_dh"/>
    <property type="match status" value="1"/>
</dbReference>
<dbReference type="GO" id="GO:0000105">
    <property type="term" value="P:L-histidine biosynthetic process"/>
    <property type="evidence" value="ECO:0007669"/>
    <property type="project" value="UniProtKB-UniRule"/>
</dbReference>
<dbReference type="SUPFAM" id="SSF53720">
    <property type="entry name" value="ALDH-like"/>
    <property type="match status" value="1"/>
</dbReference>
<feature type="binding site" evidence="11 14">
    <location>
        <position position="419"/>
    </location>
    <ligand>
        <name>substrate</name>
    </ligand>
</feature>
<dbReference type="Gene3D" id="3.40.50.1980">
    <property type="entry name" value="Nitrogenase molybdenum iron protein domain"/>
    <property type="match status" value="2"/>
</dbReference>
<comment type="function">
    <text evidence="1 11 12">Catalyzes the sequential NAD-dependent oxidations of L-histidinol to L-histidinaldehyde and then to L-histidine.</text>
</comment>
<feature type="binding site" evidence="11 15">
    <location>
        <position position="263"/>
    </location>
    <ligand>
        <name>Zn(2+)</name>
        <dbReference type="ChEBI" id="CHEBI:29105"/>
    </ligand>
</feature>
<dbReference type="GO" id="GO:0051287">
    <property type="term" value="F:NAD binding"/>
    <property type="evidence" value="ECO:0007669"/>
    <property type="project" value="InterPro"/>
</dbReference>
<evidence type="ECO:0000256" key="8">
    <source>
        <dbReference type="ARBA" id="ARBA00023002"/>
    </source>
</evidence>
<evidence type="ECO:0000256" key="16">
    <source>
        <dbReference type="RuleBase" id="RU004175"/>
    </source>
</evidence>
<dbReference type="NCBIfam" id="TIGR00069">
    <property type="entry name" value="hisD"/>
    <property type="match status" value="1"/>
</dbReference>
<organism evidence="17 18">
    <name type="scientific">candidate division MSBL1 archaeon SCGC-AAA261F19</name>
    <dbReference type="NCBI Taxonomy" id="1698275"/>
    <lineage>
        <taxon>Archaea</taxon>
        <taxon>Methanobacteriati</taxon>
        <taxon>Methanobacteriota</taxon>
        <taxon>candidate division MSBL1</taxon>
    </lineage>
</organism>
<dbReference type="EC" id="1.1.1.23" evidence="4 11"/>
<dbReference type="Proteomes" id="UP000070565">
    <property type="component" value="Unassembled WGS sequence"/>
</dbReference>
<keyword evidence="9 11" id="KW-0368">Histidine biosynthesis</keyword>
<keyword evidence="8 11" id="KW-0560">Oxidoreductase</keyword>
<feature type="binding site" evidence="11 14">
    <location>
        <position position="332"/>
    </location>
    <ligand>
        <name>substrate</name>
    </ligand>
</feature>
<evidence type="ECO:0000256" key="2">
    <source>
        <dbReference type="ARBA" id="ARBA00004940"/>
    </source>
</evidence>
<dbReference type="GO" id="GO:0004399">
    <property type="term" value="F:histidinol dehydrogenase activity"/>
    <property type="evidence" value="ECO:0007669"/>
    <property type="project" value="UniProtKB-UniRule"/>
</dbReference>
<feature type="binding site" evidence="11 15">
    <location>
        <position position="365"/>
    </location>
    <ligand>
        <name>Zn(2+)</name>
        <dbReference type="ChEBI" id="CHEBI:29105"/>
    </ligand>
</feature>
<sequence>METSPLEIVRLWKRPDRYYLRLLRRSEGEVTGVLPKVRKIVSHVREKGDLALLDYTKKFDGIDLTRDQLCVSKSELEGAYGELESESIKALEKAAETIKRYHRRQLPEEWMEEFESGVYAGEIVRPLDSVGIYAPGGIARYPSSVLMSVIPARVAGVRRIVVCTPPDSEGRIDDTVMAAAVIAEADEVYRVGGAQAIAAMAYGTRTIPKMDKIVGPGGIYVQAAKKVVSSNTNIDFVAGPSEVLVLADSFANPRLIALDLVAQAEHDPSSAAVLATSSKKLAEKVQKEVASLIDETPRRRIVLESIQKYGRIVVARSLKRATEFANDYAPEHLELMVKRPKKILDQIKNAGAVFIGPYSPIAAGDFAVGPSHVLPTGGASRWSSGLSVMSFLRTPSVQKATKDGLKRLSEVVEKLAELEGLPAHARSVRERLD</sequence>